<accession>A0ABX4DTL1</accession>
<evidence type="ECO:0000313" key="2">
    <source>
        <dbReference type="EMBL" id="OXR31501.1"/>
    </source>
</evidence>
<proteinExistence type="predicted"/>
<evidence type="ECO:0000313" key="3">
    <source>
        <dbReference type="Proteomes" id="UP000215455"/>
    </source>
</evidence>
<organism evidence="2 3">
    <name type="scientific">Pseudomonas umsongensis</name>
    <dbReference type="NCBI Taxonomy" id="198618"/>
    <lineage>
        <taxon>Bacteria</taxon>
        <taxon>Pseudomonadati</taxon>
        <taxon>Pseudomonadota</taxon>
        <taxon>Gammaproteobacteria</taxon>
        <taxon>Pseudomonadales</taxon>
        <taxon>Pseudomonadaceae</taxon>
        <taxon>Pseudomonas</taxon>
    </lineage>
</organism>
<comment type="caution">
    <text evidence="2">The sequence shown here is derived from an EMBL/GenBank/DDBJ whole genome shotgun (WGS) entry which is preliminary data.</text>
</comment>
<evidence type="ECO:0000256" key="1">
    <source>
        <dbReference type="SAM" id="MobiDB-lite"/>
    </source>
</evidence>
<reference evidence="2 3" key="1">
    <citation type="submission" date="2017-06" db="EMBL/GenBank/DDBJ databases">
        <authorList>
            <person name="Furmanczyk E.M."/>
        </authorList>
    </citation>
    <scope>NUCLEOTIDE SEQUENCE [LARGE SCALE GENOMIC DNA]</scope>
    <source>
        <strain evidence="2 3">DSM 16611</strain>
    </source>
</reference>
<dbReference type="Proteomes" id="UP000215455">
    <property type="component" value="Unassembled WGS sequence"/>
</dbReference>
<gene>
    <name evidence="2" type="ORF">PSUM_17890</name>
</gene>
<name>A0ABX4DTL1_9PSED</name>
<sequence length="85" mass="9854">MIRADSFLLHEKSKTPPEKGGVFTSLDGLRRFWTLSQLKKYTSRHRRTAVCPYRGVSVVLRCEAWAQITRRRSSSAERHSRMSST</sequence>
<protein>
    <submittedName>
        <fullName evidence="2">Uncharacterized protein</fullName>
    </submittedName>
</protein>
<feature type="region of interest" description="Disordered" evidence="1">
    <location>
        <begin position="1"/>
        <end position="20"/>
    </location>
</feature>
<dbReference type="EMBL" id="NIWU01000003">
    <property type="protein sequence ID" value="OXR31501.1"/>
    <property type="molecule type" value="Genomic_DNA"/>
</dbReference>
<keyword evidence="3" id="KW-1185">Reference proteome</keyword>
<feature type="compositionally biased region" description="Basic and acidic residues" evidence="1">
    <location>
        <begin position="8"/>
        <end position="17"/>
    </location>
</feature>